<proteinExistence type="predicted"/>
<feature type="chain" id="PRO_5039577642" evidence="1">
    <location>
        <begin position="21"/>
        <end position="152"/>
    </location>
</feature>
<dbReference type="Pfam" id="PF11412">
    <property type="entry name" value="DsbD_N"/>
    <property type="match status" value="1"/>
</dbReference>
<sequence length="152" mass="17204">MKKINAILVFMMLFAFGTQAQIFNPVKWSVAVKKLDNKENEAVVFIKGTIDNGWHIYSTKIEEGGPIATSFTFEKSKDYNLVGDIAEPKAQSKYEEVFDMDVAYFAKQVVFQQKVKLNKKGETVVKGTVEWQACDADQCLPPDEHTFAVKIQ</sequence>
<reference evidence="3" key="1">
    <citation type="journal article" date="2021" name="PeerJ">
        <title>Extensive microbial diversity within the chicken gut microbiome revealed by metagenomics and culture.</title>
        <authorList>
            <person name="Gilroy R."/>
            <person name="Ravi A."/>
            <person name="Getino M."/>
            <person name="Pursley I."/>
            <person name="Horton D.L."/>
            <person name="Alikhan N.F."/>
            <person name="Baker D."/>
            <person name="Gharbi K."/>
            <person name="Hall N."/>
            <person name="Watson M."/>
            <person name="Adriaenssens E.M."/>
            <person name="Foster-Nyarko E."/>
            <person name="Jarju S."/>
            <person name="Secka A."/>
            <person name="Antonio M."/>
            <person name="Oren A."/>
            <person name="Chaudhuri R.R."/>
            <person name="La Ragione R."/>
            <person name="Hildebrand F."/>
            <person name="Pallen M.J."/>
        </authorList>
    </citation>
    <scope>NUCLEOTIDE SEQUENCE</scope>
    <source>
        <strain evidence="3">1719</strain>
    </source>
</reference>
<dbReference type="InterPro" id="IPR036929">
    <property type="entry name" value="DsbDN_sf"/>
</dbReference>
<dbReference type="GO" id="GO:0015035">
    <property type="term" value="F:protein-disulfide reductase activity"/>
    <property type="evidence" value="ECO:0007669"/>
    <property type="project" value="TreeGrafter"/>
</dbReference>
<evidence type="ECO:0000256" key="1">
    <source>
        <dbReference type="SAM" id="SignalP"/>
    </source>
</evidence>
<gene>
    <name evidence="3" type="ORF">H9853_05445</name>
</gene>
<reference evidence="3" key="2">
    <citation type="submission" date="2021-04" db="EMBL/GenBank/DDBJ databases">
        <authorList>
            <person name="Gilroy R."/>
        </authorList>
    </citation>
    <scope>NUCLEOTIDE SEQUENCE</scope>
    <source>
        <strain evidence="3">1719</strain>
    </source>
</reference>
<feature type="domain" description="Thiol:disulfide interchange protein DsbD N-terminal" evidence="2">
    <location>
        <begin position="38"/>
        <end position="149"/>
    </location>
</feature>
<comment type="caution">
    <text evidence="3">The sequence shown here is derived from an EMBL/GenBank/DDBJ whole genome shotgun (WGS) entry which is preliminary data.</text>
</comment>
<keyword evidence="1" id="KW-0732">Signal</keyword>
<protein>
    <submittedName>
        <fullName evidence="3">Protein-disulfide reductase DsbD N-terminal domain-containing protein</fullName>
    </submittedName>
</protein>
<dbReference type="PANTHER" id="PTHR32234:SF0">
    <property type="entry name" value="THIOL:DISULFIDE INTERCHANGE PROTEIN DSBD"/>
    <property type="match status" value="1"/>
</dbReference>
<name>A0A9D1W8I0_9SPHI</name>
<feature type="signal peptide" evidence="1">
    <location>
        <begin position="1"/>
        <end position="20"/>
    </location>
</feature>
<dbReference type="GO" id="GO:0045454">
    <property type="term" value="P:cell redox homeostasis"/>
    <property type="evidence" value="ECO:0007669"/>
    <property type="project" value="TreeGrafter"/>
</dbReference>
<evidence type="ECO:0000313" key="3">
    <source>
        <dbReference type="EMBL" id="HIX54451.1"/>
    </source>
</evidence>
<evidence type="ECO:0000259" key="2">
    <source>
        <dbReference type="Pfam" id="PF11412"/>
    </source>
</evidence>
<dbReference type="Gene3D" id="2.60.40.1250">
    <property type="entry name" value="Thiol:disulfide interchange protein DsbD, N-terminal domain"/>
    <property type="match status" value="1"/>
</dbReference>
<dbReference type="AlphaFoldDB" id="A0A9D1W8I0"/>
<dbReference type="InterPro" id="IPR028250">
    <property type="entry name" value="DsbDN"/>
</dbReference>
<dbReference type="PANTHER" id="PTHR32234">
    <property type="entry name" value="THIOL:DISULFIDE INTERCHANGE PROTEIN DSBD"/>
    <property type="match status" value="1"/>
</dbReference>
<organism evidence="3 4">
    <name type="scientific">Candidatus Sphingobacterium stercoripullorum</name>
    <dbReference type="NCBI Taxonomy" id="2838759"/>
    <lineage>
        <taxon>Bacteria</taxon>
        <taxon>Pseudomonadati</taxon>
        <taxon>Bacteroidota</taxon>
        <taxon>Sphingobacteriia</taxon>
        <taxon>Sphingobacteriales</taxon>
        <taxon>Sphingobacteriaceae</taxon>
        <taxon>Sphingobacterium</taxon>
    </lineage>
</organism>
<evidence type="ECO:0000313" key="4">
    <source>
        <dbReference type="Proteomes" id="UP000824156"/>
    </source>
</evidence>
<dbReference type="Proteomes" id="UP000824156">
    <property type="component" value="Unassembled WGS sequence"/>
</dbReference>
<accession>A0A9D1W8I0</accession>
<dbReference type="EMBL" id="DXEZ01000150">
    <property type="protein sequence ID" value="HIX54451.1"/>
    <property type="molecule type" value="Genomic_DNA"/>
</dbReference>